<dbReference type="EMBL" id="VSSQ01016050">
    <property type="protein sequence ID" value="MPM57016.1"/>
    <property type="molecule type" value="Genomic_DNA"/>
</dbReference>
<organism evidence="2">
    <name type="scientific">bioreactor metagenome</name>
    <dbReference type="NCBI Taxonomy" id="1076179"/>
    <lineage>
        <taxon>unclassified sequences</taxon>
        <taxon>metagenomes</taxon>
        <taxon>ecological metagenomes</taxon>
    </lineage>
</organism>
<proteinExistence type="predicted"/>
<evidence type="ECO:0000313" key="2">
    <source>
        <dbReference type="EMBL" id="MPM57016.1"/>
    </source>
</evidence>
<accession>A0A645AW44</accession>
<evidence type="ECO:0000256" key="1">
    <source>
        <dbReference type="SAM" id="Phobius"/>
    </source>
</evidence>
<keyword evidence="1" id="KW-0472">Membrane</keyword>
<keyword evidence="1" id="KW-0812">Transmembrane</keyword>
<comment type="caution">
    <text evidence="2">The sequence shown here is derived from an EMBL/GenBank/DDBJ whole genome shotgun (WGS) entry which is preliminary data.</text>
</comment>
<protein>
    <submittedName>
        <fullName evidence="2">Uncharacterized protein</fullName>
    </submittedName>
</protein>
<dbReference type="AlphaFoldDB" id="A0A645AW44"/>
<name>A0A645AW44_9ZZZZ</name>
<gene>
    <name evidence="2" type="ORF">SDC9_103833</name>
</gene>
<keyword evidence="1" id="KW-1133">Transmembrane helix</keyword>
<reference evidence="2" key="1">
    <citation type="submission" date="2019-08" db="EMBL/GenBank/DDBJ databases">
        <authorList>
            <person name="Kucharzyk K."/>
            <person name="Murdoch R.W."/>
            <person name="Higgins S."/>
            <person name="Loffler F."/>
        </authorList>
    </citation>
    <scope>NUCLEOTIDE SEQUENCE</scope>
</reference>
<sequence length="75" mass="7730">MSSGAEPEMNSRIRLAAALVSVGSASMRTYSVGTPMNTVARGMAAITALASNFAIQMILLPLISAPWMATNSPCA</sequence>
<feature type="transmembrane region" description="Helical" evidence="1">
    <location>
        <begin position="43"/>
        <end position="63"/>
    </location>
</feature>